<accession>E6PI21</accession>
<sequence length="181" mass="20671">MERPHWKRLRSTYLIDSTYLKIRRDEIELPNGSVLPDYYIREARGFAIVIARTAAQRFLAIEQYRYASDDVGLEFVAGSLERDEEPLHCARRELHEETGYEAPTWRLLGEFRPDPVRSTSTAYLFFADGAFRAGEPELEPTEQIESAELTLEELLAAVRERHMHAGPSLAAFAIGMAHGVF</sequence>
<dbReference type="GO" id="GO:0005829">
    <property type="term" value="C:cytosol"/>
    <property type="evidence" value="ECO:0007669"/>
    <property type="project" value="TreeGrafter"/>
</dbReference>
<dbReference type="Gene3D" id="3.90.79.10">
    <property type="entry name" value="Nucleoside Triphosphate Pyrophosphohydrolase"/>
    <property type="match status" value="1"/>
</dbReference>
<dbReference type="GO" id="GO:0006753">
    <property type="term" value="P:nucleoside phosphate metabolic process"/>
    <property type="evidence" value="ECO:0007669"/>
    <property type="project" value="TreeGrafter"/>
</dbReference>
<keyword evidence="2 4" id="KW-0378">Hydrolase</keyword>
<dbReference type="AlphaFoldDB" id="E6PI21"/>
<dbReference type="EMBL" id="CABL01000019">
    <property type="protein sequence ID" value="CBH76111.1"/>
    <property type="molecule type" value="Genomic_DNA"/>
</dbReference>
<comment type="cofactor">
    <cofactor evidence="1">
        <name>Mg(2+)</name>
        <dbReference type="ChEBI" id="CHEBI:18420"/>
    </cofactor>
</comment>
<evidence type="ECO:0000256" key="1">
    <source>
        <dbReference type="ARBA" id="ARBA00001946"/>
    </source>
</evidence>
<name>E6PI21_9ZZZZ</name>
<dbReference type="InterPro" id="IPR000086">
    <property type="entry name" value="NUDIX_hydrolase_dom"/>
</dbReference>
<dbReference type="GO" id="GO:0047631">
    <property type="term" value="F:ADP-ribose diphosphatase activity"/>
    <property type="evidence" value="ECO:0007669"/>
    <property type="project" value="UniProtKB-EC"/>
</dbReference>
<dbReference type="EC" id="3.6.1.13" evidence="4"/>
<dbReference type="PANTHER" id="PTHR11839:SF18">
    <property type="entry name" value="NUDIX HYDROLASE DOMAIN-CONTAINING PROTEIN"/>
    <property type="match status" value="1"/>
</dbReference>
<dbReference type="SUPFAM" id="SSF55811">
    <property type="entry name" value="Nudix"/>
    <property type="match status" value="1"/>
</dbReference>
<comment type="caution">
    <text evidence="4">The sequence shown here is derived from an EMBL/GenBank/DDBJ whole genome shotgun (WGS) entry which is preliminary data.</text>
</comment>
<feature type="domain" description="Nudix hydrolase" evidence="3">
    <location>
        <begin position="41"/>
        <end position="171"/>
    </location>
</feature>
<dbReference type="CDD" id="cd03424">
    <property type="entry name" value="NUDIX_ADPRase_Nudt5_UGPPase_Nudt14"/>
    <property type="match status" value="1"/>
</dbReference>
<proteinExistence type="predicted"/>
<reference evidence="4" key="1">
    <citation type="submission" date="2009-10" db="EMBL/GenBank/DDBJ databases">
        <title>Diversity of trophic interactions inside an arsenic-rich microbial ecosystem.</title>
        <authorList>
            <person name="Bertin P.N."/>
            <person name="Heinrich-Salmeron A."/>
            <person name="Pelletier E."/>
            <person name="Goulhen-Chollet F."/>
            <person name="Arsene-Ploetze F."/>
            <person name="Gallien S."/>
            <person name="Calteau A."/>
            <person name="Vallenet D."/>
            <person name="Casiot C."/>
            <person name="Chane-Woon-Ming B."/>
            <person name="Giloteaux L."/>
            <person name="Barakat M."/>
            <person name="Bonnefoy V."/>
            <person name="Bruneel O."/>
            <person name="Chandler M."/>
            <person name="Cleiss J."/>
            <person name="Duran R."/>
            <person name="Elbaz-Poulichet F."/>
            <person name="Fonknechten N."/>
            <person name="Lauga B."/>
            <person name="Mornico D."/>
            <person name="Ortet P."/>
            <person name="Schaeffer C."/>
            <person name="Siguier P."/>
            <person name="Alexander Thil Smith A."/>
            <person name="Van Dorsselaer A."/>
            <person name="Weissenbach J."/>
            <person name="Medigue C."/>
            <person name="Le Paslier D."/>
        </authorList>
    </citation>
    <scope>NUCLEOTIDE SEQUENCE</scope>
</reference>
<dbReference type="PROSITE" id="PS00893">
    <property type="entry name" value="NUDIX_BOX"/>
    <property type="match status" value="1"/>
</dbReference>
<dbReference type="PANTHER" id="PTHR11839">
    <property type="entry name" value="UDP/ADP-SUGAR PYROPHOSPHATASE"/>
    <property type="match status" value="1"/>
</dbReference>
<dbReference type="PROSITE" id="PS51462">
    <property type="entry name" value="NUDIX"/>
    <property type="match status" value="1"/>
</dbReference>
<organism evidence="4">
    <name type="scientific">mine drainage metagenome</name>
    <dbReference type="NCBI Taxonomy" id="410659"/>
    <lineage>
        <taxon>unclassified sequences</taxon>
        <taxon>metagenomes</taxon>
        <taxon>ecological metagenomes</taxon>
    </lineage>
</organism>
<evidence type="ECO:0000259" key="3">
    <source>
        <dbReference type="PROSITE" id="PS51462"/>
    </source>
</evidence>
<dbReference type="Pfam" id="PF00293">
    <property type="entry name" value="NUDIX"/>
    <property type="match status" value="1"/>
</dbReference>
<dbReference type="GO" id="GO:0019693">
    <property type="term" value="P:ribose phosphate metabolic process"/>
    <property type="evidence" value="ECO:0007669"/>
    <property type="project" value="TreeGrafter"/>
</dbReference>
<evidence type="ECO:0000313" key="4">
    <source>
        <dbReference type="EMBL" id="CBH76111.1"/>
    </source>
</evidence>
<protein>
    <submittedName>
        <fullName evidence="4">Putative ADP-ribose pyrophosphatase</fullName>
        <ecNumber evidence="4">3.6.1.13</ecNumber>
    </submittedName>
</protein>
<gene>
    <name evidence="4" type="ORF">CARN1_0591</name>
</gene>
<dbReference type="InterPro" id="IPR020084">
    <property type="entry name" value="NUDIX_hydrolase_CS"/>
</dbReference>
<dbReference type="InterPro" id="IPR015797">
    <property type="entry name" value="NUDIX_hydrolase-like_dom_sf"/>
</dbReference>
<evidence type="ECO:0000256" key="2">
    <source>
        <dbReference type="ARBA" id="ARBA00022801"/>
    </source>
</evidence>